<dbReference type="AlphaFoldDB" id="A0AAD4XWL1"/>
<gene>
    <name evidence="1" type="ORF">MKW98_003095</name>
</gene>
<dbReference type="EMBL" id="JAJJMB010001336">
    <property type="protein sequence ID" value="KAI3957374.1"/>
    <property type="molecule type" value="Genomic_DNA"/>
</dbReference>
<dbReference type="Proteomes" id="UP001202328">
    <property type="component" value="Unassembled WGS sequence"/>
</dbReference>
<evidence type="ECO:0000313" key="1">
    <source>
        <dbReference type="EMBL" id="KAI3957374.1"/>
    </source>
</evidence>
<name>A0AAD4XWL1_9MAGN</name>
<evidence type="ECO:0000313" key="2">
    <source>
        <dbReference type="Proteomes" id="UP001202328"/>
    </source>
</evidence>
<protein>
    <submittedName>
        <fullName evidence="1">Uncharacterized protein</fullName>
    </submittedName>
</protein>
<sequence length="77" mass="8918">MATSPDSLCIVYKKKMAQKSRLVLTEVDSLWKKRMMSKLKKKVYGWGCLQINVRVLLPIQRCKGSSSVQQGTWMIHF</sequence>
<reference evidence="1" key="1">
    <citation type="submission" date="2022-04" db="EMBL/GenBank/DDBJ databases">
        <title>A functionally conserved STORR gene fusion in Papaver species that diverged 16.8 million years ago.</title>
        <authorList>
            <person name="Catania T."/>
        </authorList>
    </citation>
    <scope>NUCLEOTIDE SEQUENCE</scope>
    <source>
        <strain evidence="1">S-188037</strain>
    </source>
</reference>
<proteinExistence type="predicted"/>
<organism evidence="1 2">
    <name type="scientific">Papaver atlanticum</name>
    <dbReference type="NCBI Taxonomy" id="357466"/>
    <lineage>
        <taxon>Eukaryota</taxon>
        <taxon>Viridiplantae</taxon>
        <taxon>Streptophyta</taxon>
        <taxon>Embryophyta</taxon>
        <taxon>Tracheophyta</taxon>
        <taxon>Spermatophyta</taxon>
        <taxon>Magnoliopsida</taxon>
        <taxon>Ranunculales</taxon>
        <taxon>Papaveraceae</taxon>
        <taxon>Papaveroideae</taxon>
        <taxon>Papaver</taxon>
    </lineage>
</organism>
<comment type="caution">
    <text evidence="1">The sequence shown here is derived from an EMBL/GenBank/DDBJ whole genome shotgun (WGS) entry which is preliminary data.</text>
</comment>
<accession>A0AAD4XWL1</accession>
<keyword evidence="2" id="KW-1185">Reference proteome</keyword>